<comment type="caution">
    <text evidence="2">The sequence shown here is derived from an EMBL/GenBank/DDBJ whole genome shotgun (WGS) entry which is preliminary data.</text>
</comment>
<name>A0A3S1F5A3_9BURK</name>
<dbReference type="AlphaFoldDB" id="A0A3S1F5A3"/>
<dbReference type="RefSeq" id="WP_126025025.1">
    <property type="nucleotide sequence ID" value="NZ_RXFT01000016.1"/>
</dbReference>
<reference evidence="2 3" key="1">
    <citation type="submission" date="2018-12" db="EMBL/GenBank/DDBJ databases">
        <title>The genome sequences of Variovorax guangxiensis DSM 27352.</title>
        <authorList>
            <person name="Gao J."/>
            <person name="Sun J."/>
        </authorList>
    </citation>
    <scope>NUCLEOTIDE SEQUENCE [LARGE SCALE GENOMIC DNA]</scope>
    <source>
        <strain evidence="2 3">DSM 27352</strain>
    </source>
</reference>
<evidence type="ECO:0000313" key="2">
    <source>
        <dbReference type="EMBL" id="RUR70925.1"/>
    </source>
</evidence>
<proteinExistence type="predicted"/>
<organism evidence="2 3">
    <name type="scientific">Variovorax guangxiensis</name>
    <dbReference type="NCBI Taxonomy" id="1775474"/>
    <lineage>
        <taxon>Bacteria</taxon>
        <taxon>Pseudomonadati</taxon>
        <taxon>Pseudomonadota</taxon>
        <taxon>Betaproteobacteria</taxon>
        <taxon>Burkholderiales</taxon>
        <taxon>Comamonadaceae</taxon>
        <taxon>Variovorax</taxon>
    </lineage>
</organism>
<evidence type="ECO:0000256" key="1">
    <source>
        <dbReference type="SAM" id="MobiDB-lite"/>
    </source>
</evidence>
<evidence type="ECO:0008006" key="4">
    <source>
        <dbReference type="Google" id="ProtNLM"/>
    </source>
</evidence>
<dbReference type="EMBL" id="RXFT01000016">
    <property type="protein sequence ID" value="RUR70925.1"/>
    <property type="molecule type" value="Genomic_DNA"/>
</dbReference>
<evidence type="ECO:0000313" key="3">
    <source>
        <dbReference type="Proteomes" id="UP000281118"/>
    </source>
</evidence>
<gene>
    <name evidence="2" type="ORF">EJP67_28090</name>
</gene>
<dbReference type="Proteomes" id="UP000281118">
    <property type="component" value="Unassembled WGS sequence"/>
</dbReference>
<protein>
    <recommendedName>
        <fullName evidence="4">AP2 domain-containing protein</fullName>
    </recommendedName>
</protein>
<sequence length="349" mass="39747">MPKGQPNPVAMQCIVRNARAGWVVEITRNGISHRKAFKSSEGGNQDRPERSVQTALAIAQQWRDDVMATHREITRWRIIELALCGGKPGGIRLQRDVNGRPERWWAETPLGNGAVLREYFDVGAQIPDARPGRVHRFTRESQAARELAIMARERQLLLMVAHYDTHLVHSQQADRLSNGLRSAPMYGVVEHQTHWRVKIERNRQRFNRTFSFAKLGGRDVALALAQAWRDEIVAAHPPVARKERAQKVRRNNKTGIPGVTCIVWPDGRPRQWLAKTWVGPGNILQKAFSVYRYGEDAERLAIAERQRQLAQMQGMARVHPVEEVVREAKIATQDASGRHRPPQPESQRT</sequence>
<accession>A0A3S1F5A3</accession>
<dbReference type="Gene3D" id="1.20.5.2050">
    <property type="match status" value="1"/>
</dbReference>
<feature type="region of interest" description="Disordered" evidence="1">
    <location>
        <begin position="329"/>
        <end position="349"/>
    </location>
</feature>
<dbReference type="OrthoDB" id="8841734at2"/>